<evidence type="ECO:0000313" key="1">
    <source>
        <dbReference type="EMBL" id="NIE44935.1"/>
    </source>
</evidence>
<sequence length="85" mass="9978">MRWWILMFCAVQVSVNTNTYRIRHMLAFPNFTVAHDILFQLLFFNCPRGIDISIYLLYIQQKHCVMGIPNSFVKFVVVALSVLHS</sequence>
<reference evidence="1" key="1">
    <citation type="submission" date="2020-03" db="EMBL/GenBank/DDBJ databases">
        <title>A transcriptome and proteome of the tick Rhipicephalus microplus shaped by the genetic composition of its hosts and developmental stage.</title>
        <authorList>
            <person name="Garcia G.R."/>
            <person name="Ribeiro J.M.C."/>
            <person name="Maruyama S.R."/>
            <person name="Gardinasse L.G."/>
            <person name="Nelson K."/>
            <person name="Ferreira B.R."/>
            <person name="Andrade T.G."/>
            <person name="Santos I.K.F.M."/>
        </authorList>
    </citation>
    <scope>NUCLEOTIDE SEQUENCE</scope>
    <source>
        <strain evidence="1">NSGR</strain>
        <tissue evidence="1">Salivary glands</tissue>
    </source>
</reference>
<organism evidence="1">
    <name type="scientific">Rhipicephalus microplus</name>
    <name type="common">Cattle tick</name>
    <name type="synonym">Boophilus microplus</name>
    <dbReference type="NCBI Taxonomy" id="6941"/>
    <lineage>
        <taxon>Eukaryota</taxon>
        <taxon>Metazoa</taxon>
        <taxon>Ecdysozoa</taxon>
        <taxon>Arthropoda</taxon>
        <taxon>Chelicerata</taxon>
        <taxon>Arachnida</taxon>
        <taxon>Acari</taxon>
        <taxon>Parasitiformes</taxon>
        <taxon>Ixodida</taxon>
        <taxon>Ixodoidea</taxon>
        <taxon>Ixodidae</taxon>
        <taxon>Rhipicephalinae</taxon>
        <taxon>Rhipicephalus</taxon>
        <taxon>Boophilus</taxon>
    </lineage>
</organism>
<dbReference type="EMBL" id="GIKN01002662">
    <property type="protein sequence ID" value="NIE44935.1"/>
    <property type="molecule type" value="Transcribed_RNA"/>
</dbReference>
<accession>A0A6G5A1N6</accession>
<protein>
    <submittedName>
        <fullName evidence="1">Putative secreted protein</fullName>
    </submittedName>
</protein>
<proteinExistence type="predicted"/>
<name>A0A6G5A1N6_RHIMP</name>
<dbReference type="AlphaFoldDB" id="A0A6G5A1N6"/>